<dbReference type="InterPro" id="IPR029064">
    <property type="entry name" value="Ribosomal_eL30-like_sf"/>
</dbReference>
<comment type="caution">
    <text evidence="6">The sequence shown here is derived from an EMBL/GenBank/DDBJ whole genome shotgun (WGS) entry which is preliminary data.</text>
</comment>
<keyword evidence="3" id="KW-0808">Transferase</keyword>
<dbReference type="PANTHER" id="PTHR43191:SF2">
    <property type="entry name" value="RRNA METHYLTRANSFERASE 3, MITOCHONDRIAL"/>
    <property type="match status" value="1"/>
</dbReference>
<dbReference type="InterPro" id="IPR001537">
    <property type="entry name" value="SpoU_MeTrfase"/>
</dbReference>
<sequence>MTEITSVQNEKIKETVKLQQKKYRNEKGLFLIEGHKPIFEAFVEKAEICTVFTTQKYLEKFEFVKDKIIIVTDAVMEKISTTDSAPEAVAIAKQVNITLESIKQKTRIALLENTKDAGNLGTLLRSAAAFGIEAVVLCGDTIDRYNPKVVRSTVGALFKVPVVKATVNDVKKQFGSHNFIATVVNGNDVKKPDTIDYSKPFIIMLGSEADGLTQEALMTANTKTTIPMAKNTESLNLSVAGSILFYLSSQTLL</sequence>
<evidence type="ECO:0000256" key="3">
    <source>
        <dbReference type="ARBA" id="ARBA00022679"/>
    </source>
</evidence>
<organism evidence="6 7">
    <name type="scientific">Candidatus Limenecus avicola</name>
    <dbReference type="NCBI Taxonomy" id="2840847"/>
    <lineage>
        <taxon>Bacteria</taxon>
        <taxon>Bacillati</taxon>
        <taxon>Bacillota</taxon>
        <taxon>Clostridia</taxon>
        <taxon>Eubacteriales</taxon>
        <taxon>Clostridiaceae</taxon>
        <taxon>Clostridiaceae incertae sedis</taxon>
        <taxon>Candidatus Limenecus</taxon>
    </lineage>
</organism>
<reference evidence="6" key="2">
    <citation type="journal article" date="2021" name="PeerJ">
        <title>Extensive microbial diversity within the chicken gut microbiome revealed by metagenomics and culture.</title>
        <authorList>
            <person name="Gilroy R."/>
            <person name="Ravi A."/>
            <person name="Getino M."/>
            <person name="Pursley I."/>
            <person name="Horton D.L."/>
            <person name="Alikhan N.F."/>
            <person name="Baker D."/>
            <person name="Gharbi K."/>
            <person name="Hall N."/>
            <person name="Watson M."/>
            <person name="Adriaenssens E.M."/>
            <person name="Foster-Nyarko E."/>
            <person name="Jarju S."/>
            <person name="Secka A."/>
            <person name="Antonio M."/>
            <person name="Oren A."/>
            <person name="Chaudhuri R.R."/>
            <person name="La Ragione R."/>
            <person name="Hildebrand F."/>
            <person name="Pallen M.J."/>
        </authorList>
    </citation>
    <scope>NUCLEOTIDE SEQUENCE</scope>
    <source>
        <strain evidence="6">CHK154-7741</strain>
    </source>
</reference>
<feature type="domain" description="tRNA/rRNA methyltransferase SpoU type" evidence="4">
    <location>
        <begin position="109"/>
        <end position="246"/>
    </location>
</feature>
<protein>
    <submittedName>
        <fullName evidence="6">RNA methyltransferase</fullName>
    </submittedName>
</protein>
<dbReference type="InterPro" id="IPR029028">
    <property type="entry name" value="Alpha/beta_knot_MTases"/>
</dbReference>
<evidence type="ECO:0000313" key="7">
    <source>
        <dbReference type="Proteomes" id="UP000886748"/>
    </source>
</evidence>
<dbReference type="PANTHER" id="PTHR43191">
    <property type="entry name" value="RRNA METHYLTRANSFERASE 3"/>
    <property type="match status" value="1"/>
</dbReference>
<evidence type="ECO:0000259" key="5">
    <source>
        <dbReference type="Pfam" id="PF22435"/>
    </source>
</evidence>
<dbReference type="GO" id="GO:0006396">
    <property type="term" value="P:RNA processing"/>
    <property type="evidence" value="ECO:0007669"/>
    <property type="project" value="InterPro"/>
</dbReference>
<reference evidence="6" key="1">
    <citation type="submission" date="2020-10" db="EMBL/GenBank/DDBJ databases">
        <authorList>
            <person name="Gilroy R."/>
        </authorList>
    </citation>
    <scope>NUCLEOTIDE SEQUENCE</scope>
    <source>
        <strain evidence="6">CHK154-7741</strain>
    </source>
</reference>
<dbReference type="Gene3D" id="3.40.1280.10">
    <property type="match status" value="1"/>
</dbReference>
<dbReference type="InterPro" id="IPR053888">
    <property type="entry name" value="MRM3-like_sub_bind"/>
</dbReference>
<dbReference type="EMBL" id="DVOD01000019">
    <property type="protein sequence ID" value="HIU92027.1"/>
    <property type="molecule type" value="Genomic_DNA"/>
</dbReference>
<dbReference type="InterPro" id="IPR029026">
    <property type="entry name" value="tRNA_m1G_MTases_N"/>
</dbReference>
<dbReference type="CDD" id="cd18095">
    <property type="entry name" value="SpoU-like_rRNA-MTase"/>
    <property type="match status" value="1"/>
</dbReference>
<dbReference type="GO" id="GO:0008173">
    <property type="term" value="F:RNA methyltransferase activity"/>
    <property type="evidence" value="ECO:0007669"/>
    <property type="project" value="InterPro"/>
</dbReference>
<dbReference type="Proteomes" id="UP000886748">
    <property type="component" value="Unassembled WGS sequence"/>
</dbReference>
<keyword evidence="2 6" id="KW-0489">Methyltransferase</keyword>
<dbReference type="GO" id="GO:0032259">
    <property type="term" value="P:methylation"/>
    <property type="evidence" value="ECO:0007669"/>
    <property type="project" value="UniProtKB-KW"/>
</dbReference>
<evidence type="ECO:0000256" key="1">
    <source>
        <dbReference type="ARBA" id="ARBA00007228"/>
    </source>
</evidence>
<dbReference type="Pfam" id="PF00588">
    <property type="entry name" value="SpoU_methylase"/>
    <property type="match status" value="1"/>
</dbReference>
<name>A0A9D1MYW8_9CLOT</name>
<feature type="domain" description="MRM3-like substrate binding" evidence="5">
    <location>
        <begin position="9"/>
        <end position="88"/>
    </location>
</feature>
<dbReference type="SUPFAM" id="SSF75217">
    <property type="entry name" value="alpha/beta knot"/>
    <property type="match status" value="1"/>
</dbReference>
<gene>
    <name evidence="6" type="ORF">IAD26_02710</name>
</gene>
<evidence type="ECO:0000259" key="4">
    <source>
        <dbReference type="Pfam" id="PF00588"/>
    </source>
</evidence>
<evidence type="ECO:0000256" key="2">
    <source>
        <dbReference type="ARBA" id="ARBA00022603"/>
    </source>
</evidence>
<dbReference type="SUPFAM" id="SSF55315">
    <property type="entry name" value="L30e-like"/>
    <property type="match status" value="1"/>
</dbReference>
<dbReference type="GO" id="GO:0003723">
    <property type="term" value="F:RNA binding"/>
    <property type="evidence" value="ECO:0007669"/>
    <property type="project" value="InterPro"/>
</dbReference>
<dbReference type="AlphaFoldDB" id="A0A9D1MYW8"/>
<comment type="similarity">
    <text evidence="1">Belongs to the class IV-like SAM-binding methyltransferase superfamily. RNA methyltransferase TrmH family.</text>
</comment>
<dbReference type="InterPro" id="IPR051259">
    <property type="entry name" value="rRNA_Methyltransferase"/>
</dbReference>
<dbReference type="Gene3D" id="3.30.1330.30">
    <property type="match status" value="1"/>
</dbReference>
<dbReference type="Pfam" id="PF22435">
    <property type="entry name" value="MRM3-like_sub_bind"/>
    <property type="match status" value="1"/>
</dbReference>
<evidence type="ECO:0000313" key="6">
    <source>
        <dbReference type="EMBL" id="HIU92027.1"/>
    </source>
</evidence>
<proteinExistence type="inferred from homology"/>
<accession>A0A9D1MYW8</accession>